<dbReference type="GO" id="GO:0005524">
    <property type="term" value="F:ATP binding"/>
    <property type="evidence" value="ECO:0007669"/>
    <property type="project" value="InterPro"/>
</dbReference>
<dbReference type="RefSeq" id="WP_163665540.1">
    <property type="nucleotide sequence ID" value="NZ_AP022565.1"/>
</dbReference>
<evidence type="ECO:0000256" key="3">
    <source>
        <dbReference type="ARBA" id="ARBA00012895"/>
    </source>
</evidence>
<comment type="catalytic activity">
    <reaction evidence="1 7">
        <text>ATP-dependent breakage, passage and rejoining of double-stranded DNA.</text>
        <dbReference type="EC" id="5.6.2.2"/>
    </reaction>
</comment>
<feature type="domain" description="Topo IIA-type catalytic" evidence="9">
    <location>
        <begin position="41"/>
        <end position="505"/>
    </location>
</feature>
<dbReference type="KEGG" id="malv:MALV_32150"/>
<name>A0A6N4UT73_9MYCO</name>
<dbReference type="InterPro" id="IPR013760">
    <property type="entry name" value="Topo_IIA-like_dom_sf"/>
</dbReference>
<dbReference type="Gene3D" id="2.120.10.90">
    <property type="entry name" value="DNA gyrase/topoisomerase IV, subunit A, C-terminal"/>
    <property type="match status" value="1"/>
</dbReference>
<dbReference type="InterPro" id="IPR035516">
    <property type="entry name" value="Gyrase/topoIV_suA_C"/>
</dbReference>
<dbReference type="AlphaFoldDB" id="A0A6N4UT73"/>
<comment type="similarity">
    <text evidence="2">Belongs to the type II topoisomerase GyrA/ParC subunit family.</text>
</comment>
<dbReference type="InterPro" id="IPR006691">
    <property type="entry name" value="GyrA/parC_rep"/>
</dbReference>
<dbReference type="Proteomes" id="UP000466906">
    <property type="component" value="Chromosome"/>
</dbReference>
<dbReference type="InterPro" id="IPR050220">
    <property type="entry name" value="Type_II_DNA_Topoisomerases"/>
</dbReference>
<sequence length="716" mass="77497">MTATLDLPEQNPDLVLDQSADDYWNHYQLTFALYSVSDRAIPSAFDGLKPGQRRLLYQMHDSKLLPGNKPQKSSKICSAVTGNLHPHGGASMYGAAALMAAEFQRVKVIDGQGAFPRIQGDIPAADRYTEMRLSAPGAALTAELDDHAVPMVQTFDGEWTEPTMLPAQWPVLLCNGAMGIAEGWATKVPAHNPREVMAACRALLARPNTTDDTLMKLIPGPDWGCGATVVGTNGLREYITTGRGQFTVRGTVSVEGKNCIVTELPPGVASNTVQDRIRALVESGELSGVADMSDLTDRRNGLRIVVTAKRGHSAETIRDQLLALTPLESTFAASLVALDEDRVPRWWSVRELISAFLHLRDSVVLHRSEYRLEKVTARRHLVSGLMKIHLDIDAAVAVIRGSDTVDDARHGLQKRFEIDEEQANYVLALQLRRLTKLDVIELQAEADRLDAEFAELTELVSNPDARRKVIDKELVETAKLFKGPEFDRRTVLDSEATPTTSGADEDGPRERKVNASWRLDDRGVFSDSHGDLLTSGLGWAVWTDGRVKFTNGNGLPFKIRDIPVAPDITGLLRSGVMTPGYHLALVTRRGKILRIDPAAVNPQGAAGNGVAGVKLVADDSGDEVIAALPISCENGEAIFSTSEKSWKVTEVADIPVKGRGGAGVGFHPFVKGEDALLSAAISPTGFVRGRRAVRAENRAKASVKGSGSDVTPTPSE</sequence>
<evidence type="ECO:0000256" key="2">
    <source>
        <dbReference type="ARBA" id="ARBA00008263"/>
    </source>
</evidence>
<dbReference type="InterPro" id="IPR002205">
    <property type="entry name" value="Topo_IIA_dom_A"/>
</dbReference>
<organism evidence="10 11">
    <name type="scientific">Mycolicibacterium alvei</name>
    <dbReference type="NCBI Taxonomy" id="67081"/>
    <lineage>
        <taxon>Bacteria</taxon>
        <taxon>Bacillati</taxon>
        <taxon>Actinomycetota</taxon>
        <taxon>Actinomycetes</taxon>
        <taxon>Mycobacteriales</taxon>
        <taxon>Mycobacteriaceae</taxon>
        <taxon>Mycolicibacterium</taxon>
    </lineage>
</organism>
<accession>A0A6N4UT73</accession>
<dbReference type="CDD" id="cd00187">
    <property type="entry name" value="TOP4c"/>
    <property type="match status" value="1"/>
</dbReference>
<proteinExistence type="inferred from homology"/>
<dbReference type="PANTHER" id="PTHR43493:SF5">
    <property type="entry name" value="DNA GYRASE SUBUNIT A, CHLOROPLASTIC_MITOCHONDRIAL"/>
    <property type="match status" value="1"/>
</dbReference>
<dbReference type="GO" id="GO:0003677">
    <property type="term" value="F:DNA binding"/>
    <property type="evidence" value="ECO:0007669"/>
    <property type="project" value="UniProtKB-UniRule"/>
</dbReference>
<dbReference type="GO" id="GO:0034335">
    <property type="term" value="F:DNA negative supercoiling activity"/>
    <property type="evidence" value="ECO:0007669"/>
    <property type="project" value="UniProtKB-ARBA"/>
</dbReference>
<evidence type="ECO:0000256" key="1">
    <source>
        <dbReference type="ARBA" id="ARBA00000185"/>
    </source>
</evidence>
<evidence type="ECO:0000313" key="11">
    <source>
        <dbReference type="Proteomes" id="UP000466906"/>
    </source>
</evidence>
<keyword evidence="5 7" id="KW-0238">DNA-binding</keyword>
<evidence type="ECO:0000256" key="4">
    <source>
        <dbReference type="ARBA" id="ARBA00023029"/>
    </source>
</evidence>
<dbReference type="Gene3D" id="1.10.268.10">
    <property type="entry name" value="Topoisomerase, domain 3"/>
    <property type="match status" value="1"/>
</dbReference>
<dbReference type="InterPro" id="IPR013758">
    <property type="entry name" value="Topo_IIA_A/C_ab"/>
</dbReference>
<dbReference type="PROSITE" id="PS52040">
    <property type="entry name" value="TOPO_IIA"/>
    <property type="match status" value="1"/>
</dbReference>
<reference evidence="10 11" key="1">
    <citation type="journal article" date="2019" name="Emerg. Microbes Infect.">
        <title>Comprehensive subspecies identification of 175 nontuberculous mycobacteria species based on 7547 genomic profiles.</title>
        <authorList>
            <person name="Matsumoto Y."/>
            <person name="Kinjo T."/>
            <person name="Motooka D."/>
            <person name="Nabeya D."/>
            <person name="Jung N."/>
            <person name="Uechi K."/>
            <person name="Horii T."/>
            <person name="Iida T."/>
            <person name="Fujita J."/>
            <person name="Nakamura S."/>
        </authorList>
    </citation>
    <scope>NUCLEOTIDE SEQUENCE [LARGE SCALE GENOMIC DNA]</scope>
    <source>
        <strain evidence="10 11">JCM 12272</strain>
    </source>
</reference>
<dbReference type="Gene3D" id="3.90.199.10">
    <property type="entry name" value="Topoisomerase II, domain 5"/>
    <property type="match status" value="1"/>
</dbReference>
<dbReference type="InterPro" id="IPR013757">
    <property type="entry name" value="Topo_IIA_A_a_sf"/>
</dbReference>
<dbReference type="Gene3D" id="3.30.1360.40">
    <property type="match status" value="1"/>
</dbReference>
<dbReference type="EC" id="5.6.2.2" evidence="3"/>
<dbReference type="Pfam" id="PF00521">
    <property type="entry name" value="DNA_topoisoIV"/>
    <property type="match status" value="1"/>
</dbReference>
<evidence type="ECO:0000313" key="10">
    <source>
        <dbReference type="EMBL" id="BBX28090.1"/>
    </source>
</evidence>
<dbReference type="EMBL" id="AP022565">
    <property type="protein sequence ID" value="BBX28090.1"/>
    <property type="molecule type" value="Genomic_DNA"/>
</dbReference>
<dbReference type="SUPFAM" id="SSF56719">
    <property type="entry name" value="Type II DNA topoisomerase"/>
    <property type="match status" value="1"/>
</dbReference>
<evidence type="ECO:0000256" key="5">
    <source>
        <dbReference type="ARBA" id="ARBA00023125"/>
    </source>
</evidence>
<keyword evidence="4 7" id="KW-0799">Topoisomerase</keyword>
<dbReference type="Pfam" id="PF03989">
    <property type="entry name" value="DNA_gyraseA_C"/>
    <property type="match status" value="2"/>
</dbReference>
<keyword evidence="11" id="KW-1185">Reference proteome</keyword>
<dbReference type="SMART" id="SM00434">
    <property type="entry name" value="TOP4c"/>
    <property type="match status" value="1"/>
</dbReference>
<evidence type="ECO:0000256" key="8">
    <source>
        <dbReference type="SAM" id="MobiDB-lite"/>
    </source>
</evidence>
<dbReference type="GO" id="GO:0005737">
    <property type="term" value="C:cytoplasm"/>
    <property type="evidence" value="ECO:0007669"/>
    <property type="project" value="TreeGrafter"/>
</dbReference>
<dbReference type="GO" id="GO:0006265">
    <property type="term" value="P:DNA topological change"/>
    <property type="evidence" value="ECO:0007669"/>
    <property type="project" value="UniProtKB-UniRule"/>
</dbReference>
<evidence type="ECO:0000256" key="6">
    <source>
        <dbReference type="ARBA" id="ARBA00023235"/>
    </source>
</evidence>
<protein>
    <recommendedName>
        <fullName evidence="3">DNA topoisomerase (ATP-hydrolyzing)</fullName>
        <ecNumber evidence="3">5.6.2.2</ecNumber>
    </recommendedName>
</protein>
<dbReference type="GO" id="GO:0009330">
    <property type="term" value="C:DNA topoisomerase type II (double strand cut, ATP-hydrolyzing) complex"/>
    <property type="evidence" value="ECO:0007669"/>
    <property type="project" value="TreeGrafter"/>
</dbReference>
<dbReference type="SUPFAM" id="SSF101904">
    <property type="entry name" value="GyrA/ParC C-terminal domain-like"/>
    <property type="match status" value="1"/>
</dbReference>
<feature type="active site" description="O-(5'-phospho-DNA)-tyrosine intermediate" evidence="7">
    <location>
        <position position="128"/>
    </location>
</feature>
<feature type="region of interest" description="Disordered" evidence="8">
    <location>
        <begin position="695"/>
        <end position="716"/>
    </location>
</feature>
<keyword evidence="6 7" id="KW-0413">Isomerase</keyword>
<evidence type="ECO:0000259" key="9">
    <source>
        <dbReference type="PROSITE" id="PS52040"/>
    </source>
</evidence>
<gene>
    <name evidence="10" type="primary">topoM</name>
    <name evidence="10" type="ORF">MALV_32150</name>
</gene>
<evidence type="ECO:0000256" key="7">
    <source>
        <dbReference type="PROSITE-ProRule" id="PRU01384"/>
    </source>
</evidence>
<dbReference type="PANTHER" id="PTHR43493">
    <property type="entry name" value="DNA GYRASE/TOPOISOMERASE SUBUNIT A"/>
    <property type="match status" value="1"/>
</dbReference>
<feature type="region of interest" description="Disordered" evidence="8">
    <location>
        <begin position="491"/>
        <end position="511"/>
    </location>
</feature>